<evidence type="ECO:0000256" key="2">
    <source>
        <dbReference type="ARBA" id="ARBA00023043"/>
    </source>
</evidence>
<dbReference type="SMART" id="SM00248">
    <property type="entry name" value="ANK"/>
    <property type="match status" value="11"/>
</dbReference>
<name>A2EU66_TRIV3</name>
<dbReference type="Gene3D" id="1.25.40.20">
    <property type="entry name" value="Ankyrin repeat-containing domain"/>
    <property type="match status" value="2"/>
</dbReference>
<dbReference type="VEuPathDB" id="TrichDB:TVAGG3_0231480"/>
<dbReference type="InParanoid" id="A2EU66"/>
<dbReference type="STRING" id="5722.A2EU66"/>
<gene>
    <name evidence="4" type="ORF">TVAG_454530</name>
</gene>
<accession>A2EU66</accession>
<dbReference type="VEuPathDB" id="TrichDB:TVAG_454530"/>
<keyword evidence="1" id="KW-0677">Repeat</keyword>
<dbReference type="InterPro" id="IPR036770">
    <property type="entry name" value="Ankyrin_rpt-contain_sf"/>
</dbReference>
<dbReference type="InterPro" id="IPR002110">
    <property type="entry name" value="Ankyrin_rpt"/>
</dbReference>
<evidence type="ECO:0000313" key="4">
    <source>
        <dbReference type="EMBL" id="EAY03814.1"/>
    </source>
</evidence>
<protein>
    <submittedName>
        <fullName evidence="4">Uncharacterized protein</fullName>
    </submittedName>
</protein>
<dbReference type="SMR" id="A2EU66"/>
<keyword evidence="2 3" id="KW-0040">ANK repeat</keyword>
<dbReference type="PROSITE" id="PS50088">
    <property type="entry name" value="ANK_REPEAT"/>
    <property type="match status" value="3"/>
</dbReference>
<dbReference type="PANTHER" id="PTHR24123:SF33">
    <property type="entry name" value="PROTEIN HOS4"/>
    <property type="match status" value="1"/>
</dbReference>
<dbReference type="Pfam" id="PF12796">
    <property type="entry name" value="Ank_2"/>
    <property type="match status" value="4"/>
</dbReference>
<dbReference type="RefSeq" id="XP_001316037.1">
    <property type="nucleotide sequence ID" value="XM_001316002.1"/>
</dbReference>
<keyword evidence="5" id="KW-1185">Reference proteome</keyword>
<dbReference type="PROSITE" id="PS50297">
    <property type="entry name" value="ANK_REP_REGION"/>
    <property type="match status" value="3"/>
</dbReference>
<dbReference type="KEGG" id="tva:4761662"/>
<feature type="repeat" description="ANK" evidence="3">
    <location>
        <begin position="81"/>
        <end position="113"/>
    </location>
</feature>
<feature type="repeat" description="ANK" evidence="3">
    <location>
        <begin position="387"/>
        <end position="419"/>
    </location>
</feature>
<evidence type="ECO:0000313" key="5">
    <source>
        <dbReference type="Proteomes" id="UP000001542"/>
    </source>
</evidence>
<organism evidence="4 5">
    <name type="scientific">Trichomonas vaginalis (strain ATCC PRA-98 / G3)</name>
    <dbReference type="NCBI Taxonomy" id="412133"/>
    <lineage>
        <taxon>Eukaryota</taxon>
        <taxon>Metamonada</taxon>
        <taxon>Parabasalia</taxon>
        <taxon>Trichomonadida</taxon>
        <taxon>Trichomonadidae</taxon>
        <taxon>Trichomonas</taxon>
    </lineage>
</organism>
<dbReference type="PANTHER" id="PTHR24123">
    <property type="entry name" value="ANKYRIN REPEAT-CONTAINING"/>
    <property type="match status" value="1"/>
</dbReference>
<evidence type="ECO:0000256" key="3">
    <source>
        <dbReference type="PROSITE-ProRule" id="PRU00023"/>
    </source>
</evidence>
<dbReference type="InterPro" id="IPR051165">
    <property type="entry name" value="Multifunctional_ANK_Repeat"/>
</dbReference>
<dbReference type="SUPFAM" id="SSF48403">
    <property type="entry name" value="Ankyrin repeat"/>
    <property type="match status" value="1"/>
</dbReference>
<dbReference type="OrthoDB" id="10261302at2759"/>
<reference evidence="4" key="1">
    <citation type="submission" date="2006-10" db="EMBL/GenBank/DDBJ databases">
        <authorList>
            <person name="Amadeo P."/>
            <person name="Zhao Q."/>
            <person name="Wortman J."/>
            <person name="Fraser-Liggett C."/>
            <person name="Carlton J."/>
        </authorList>
    </citation>
    <scope>NUCLEOTIDE SEQUENCE</scope>
    <source>
        <strain evidence="4">G3</strain>
    </source>
</reference>
<dbReference type="eggNOG" id="KOG4177">
    <property type="taxonomic scope" value="Eukaryota"/>
</dbReference>
<feature type="repeat" description="ANK" evidence="3">
    <location>
        <begin position="286"/>
        <end position="318"/>
    </location>
</feature>
<dbReference type="EMBL" id="DS113493">
    <property type="protein sequence ID" value="EAY03814.1"/>
    <property type="molecule type" value="Genomic_DNA"/>
</dbReference>
<dbReference type="Proteomes" id="UP000001542">
    <property type="component" value="Unassembled WGS sequence"/>
</dbReference>
<reference evidence="4" key="2">
    <citation type="journal article" date="2007" name="Science">
        <title>Draft genome sequence of the sexually transmitted pathogen Trichomonas vaginalis.</title>
        <authorList>
            <person name="Carlton J.M."/>
            <person name="Hirt R.P."/>
            <person name="Silva J.C."/>
            <person name="Delcher A.L."/>
            <person name="Schatz M."/>
            <person name="Zhao Q."/>
            <person name="Wortman J.R."/>
            <person name="Bidwell S.L."/>
            <person name="Alsmark U.C.M."/>
            <person name="Besteiro S."/>
            <person name="Sicheritz-Ponten T."/>
            <person name="Noel C.J."/>
            <person name="Dacks J.B."/>
            <person name="Foster P.G."/>
            <person name="Simillion C."/>
            <person name="Van de Peer Y."/>
            <person name="Miranda-Saavedra D."/>
            <person name="Barton G.J."/>
            <person name="Westrop G.D."/>
            <person name="Mueller S."/>
            <person name="Dessi D."/>
            <person name="Fiori P.L."/>
            <person name="Ren Q."/>
            <person name="Paulsen I."/>
            <person name="Zhang H."/>
            <person name="Bastida-Corcuera F.D."/>
            <person name="Simoes-Barbosa A."/>
            <person name="Brown M.T."/>
            <person name="Hayes R.D."/>
            <person name="Mukherjee M."/>
            <person name="Okumura C.Y."/>
            <person name="Schneider R."/>
            <person name="Smith A.J."/>
            <person name="Vanacova S."/>
            <person name="Villalvazo M."/>
            <person name="Haas B.J."/>
            <person name="Pertea M."/>
            <person name="Feldblyum T.V."/>
            <person name="Utterback T.R."/>
            <person name="Shu C.L."/>
            <person name="Osoegawa K."/>
            <person name="de Jong P.J."/>
            <person name="Hrdy I."/>
            <person name="Horvathova L."/>
            <person name="Zubacova Z."/>
            <person name="Dolezal P."/>
            <person name="Malik S.B."/>
            <person name="Logsdon J.M. Jr."/>
            <person name="Henze K."/>
            <person name="Gupta A."/>
            <person name="Wang C.C."/>
            <person name="Dunne R.L."/>
            <person name="Upcroft J.A."/>
            <person name="Upcroft P."/>
            <person name="White O."/>
            <person name="Salzberg S.L."/>
            <person name="Tang P."/>
            <person name="Chiu C.-H."/>
            <person name="Lee Y.-S."/>
            <person name="Embley T.M."/>
            <person name="Coombs G.H."/>
            <person name="Mottram J.C."/>
            <person name="Tachezy J."/>
            <person name="Fraser-Liggett C.M."/>
            <person name="Johnson P.J."/>
        </authorList>
    </citation>
    <scope>NUCLEOTIDE SEQUENCE [LARGE SCALE GENOMIC DNA]</scope>
    <source>
        <strain evidence="4">G3</strain>
    </source>
</reference>
<proteinExistence type="predicted"/>
<evidence type="ECO:0000256" key="1">
    <source>
        <dbReference type="ARBA" id="ARBA00022737"/>
    </source>
</evidence>
<sequence>MDDEISAQLFELIKEDQVDGVAEIIESNIDPNESFNSIPEGNLCFGILPIPFLNVACSYGAVNTVNYLIEIGASPDMVDGNGNTAFIAAASSGNTDIGNILLSNGSSLDEKNLNNVTALHIAAQYGNTQFCDSILQCAGIEAINLLNFKDSEYQTPIFYSAYKNQLETTEYLCSVGADCRTLDINGNSVIHVAIQNGAIEIAMKLLQNTQFPINIINHKKMTVLLEAALTGNLELFTLIVSKGANPFVLDIHNDNIVILAAISGNYFLLDYILVQGGFNLDHQNDYGYTALHYAAAYGPLNNVKRLIAAGCHSINNNNSGWCPIHLAIKHQHADIVEYMLHLPDLNPTLTAPGFLTSLHLAARIPNYNILNMILQTNNYDTNIPDSIGWSALHYAASKGSLKMIQLLLGAKGDPHSPDNEGRTVYDILRARGSTKILNFVLKNYPEN</sequence>
<dbReference type="AlphaFoldDB" id="A2EU66"/>